<proteinExistence type="predicted"/>
<evidence type="ECO:0000313" key="2">
    <source>
        <dbReference type="Proteomes" id="UP000324689"/>
    </source>
</evidence>
<sequence>MTARGYTTEEQGRLNNFAVEPKMIRGREGRHRPPLPFRTVREIFTSHGS</sequence>
<gene>
    <name evidence="1" type="ORF">MiTs_03239</name>
</gene>
<evidence type="ECO:0000313" key="1">
    <source>
        <dbReference type="EMBL" id="GCA81224.1"/>
    </source>
</evidence>
<comment type="caution">
    <text evidence="1">The sequence shown here is derived from an EMBL/GenBank/DDBJ whole genome shotgun (WGS) entry which is preliminary data.</text>
</comment>
<dbReference type="InterPro" id="IPR048028">
    <property type="entry name" value="Psb34-like"/>
</dbReference>
<name>A0A5A5RXI5_MICAE</name>
<dbReference type="AlphaFoldDB" id="A0A5A5RXI5"/>
<dbReference type="Proteomes" id="UP000324689">
    <property type="component" value="Unassembled WGS sequence"/>
</dbReference>
<organism evidence="1 2">
    <name type="scientific">Microcystis aeruginosa NIES-2521</name>
    <dbReference type="NCBI Taxonomy" id="2303983"/>
    <lineage>
        <taxon>Bacteria</taxon>
        <taxon>Bacillati</taxon>
        <taxon>Cyanobacteriota</taxon>
        <taxon>Cyanophyceae</taxon>
        <taxon>Oscillatoriophycideae</taxon>
        <taxon>Chroococcales</taxon>
        <taxon>Microcystaceae</taxon>
        <taxon>Microcystis</taxon>
    </lineage>
</organism>
<accession>A0A5A5RXI5</accession>
<reference evidence="1 2" key="1">
    <citation type="submission" date="2018-09" db="EMBL/GenBank/DDBJ databases">
        <title>Evolutionary history of phycoerythrin pigmentation in the water bloom-forming cyanobacterium Microcystis aeruginosa.</title>
        <authorList>
            <person name="Tanabe Y."/>
            <person name="Tanabe Y."/>
            <person name="Yamaguchi H."/>
        </authorList>
    </citation>
    <scope>NUCLEOTIDE SEQUENCE [LARGE SCALE GENOMIC DNA]</scope>
    <source>
        <strain evidence="1 2">NIES-2521</strain>
    </source>
</reference>
<dbReference type="EMBL" id="BHVQ01000047">
    <property type="protein sequence ID" value="GCA81224.1"/>
    <property type="molecule type" value="Genomic_DNA"/>
</dbReference>
<dbReference type="Pfam" id="PF26394">
    <property type="entry name" value="Psb34"/>
    <property type="match status" value="1"/>
</dbReference>
<protein>
    <submittedName>
        <fullName evidence="1">Uncharacterized protein</fullName>
    </submittedName>
</protein>